<evidence type="ECO:0000313" key="3">
    <source>
        <dbReference type="EMBL" id="QRW15553.1"/>
    </source>
</evidence>
<dbReference type="PANTHER" id="PTHR38848">
    <property type="entry name" value="G-PROTEIN COUPLED RECEPTORS FAMILY 3 PROFILE DOMAIN-CONTAINING PROTEIN"/>
    <property type="match status" value="1"/>
</dbReference>
<feature type="transmembrane region" description="Helical" evidence="2">
    <location>
        <begin position="98"/>
        <end position="120"/>
    </location>
</feature>
<protein>
    <submittedName>
        <fullName evidence="3">Transmembrane protein</fullName>
    </submittedName>
</protein>
<feature type="transmembrane region" description="Helical" evidence="2">
    <location>
        <begin position="37"/>
        <end position="57"/>
    </location>
</feature>
<evidence type="ECO:0000313" key="4">
    <source>
        <dbReference type="Proteomes" id="UP000650533"/>
    </source>
</evidence>
<dbReference type="PANTHER" id="PTHR38848:SF3">
    <property type="entry name" value="G-PROTEIN COUPLED RECEPTORS FAMILY 3 PROFILE DOMAIN-CONTAINING PROTEIN"/>
    <property type="match status" value="1"/>
</dbReference>
<evidence type="ECO:0000256" key="2">
    <source>
        <dbReference type="SAM" id="Phobius"/>
    </source>
</evidence>
<sequence length="307" mass="33403">MLPFGAMPALMTVGRIAFLKPDMACVIGLKPFSSISLLVYDLFINIFLNVMFLWPLLRSKITSPRLVKLARRNMVAAVVALATSGTNIALLTVLERELGWVCLANCAIDVILNAIVIFWLTVPTNDLSISDLSHHPCHTQPQISYGGPDCESSIHKPQSIKAPSAYNPSIAHRSQVSLGGVIVGNKPTYIPPPVYPATIAEVNELRYTAGLSDFPVSPTVPSTSLGNMSMLASSLNDNISSGRRSTGLRSLGEFFGVSKVKAEKEMEVHISVVTQENVEMGHLESYQAKNDDDDSLDQSKLKSGWYK</sequence>
<name>A0A8H8SSZ8_9AGAM</name>
<evidence type="ECO:0000256" key="1">
    <source>
        <dbReference type="SAM" id="MobiDB-lite"/>
    </source>
</evidence>
<accession>A0A8H8SSZ8</accession>
<dbReference type="GeneID" id="67025834"/>
<gene>
    <name evidence="3" type="ORF">RhiXN_03554</name>
</gene>
<keyword evidence="2" id="KW-0472">Membrane</keyword>
<dbReference type="Proteomes" id="UP000650533">
    <property type="component" value="Chromosome 1"/>
</dbReference>
<dbReference type="KEGG" id="rsx:RhiXN_03554"/>
<keyword evidence="2" id="KW-1133">Transmembrane helix</keyword>
<dbReference type="EMBL" id="CP059658">
    <property type="protein sequence ID" value="QRW15553.1"/>
    <property type="molecule type" value="Genomic_DNA"/>
</dbReference>
<feature type="region of interest" description="Disordered" evidence="1">
    <location>
        <begin position="286"/>
        <end position="307"/>
    </location>
</feature>
<proteinExistence type="predicted"/>
<reference evidence="3" key="1">
    <citation type="submission" date="2020-05" db="EMBL/GenBank/DDBJ databases">
        <title>Evolutionary and genomic comparisons of hybrid uninucleate and nonhybrid Rhizoctonia fungi.</title>
        <authorList>
            <person name="Li C."/>
            <person name="Chen X."/>
        </authorList>
    </citation>
    <scope>NUCLEOTIDE SEQUENCE</scope>
    <source>
        <strain evidence="3">AG-1 IA</strain>
    </source>
</reference>
<keyword evidence="2 3" id="KW-0812">Transmembrane</keyword>
<dbReference type="RefSeq" id="XP_043175790.1">
    <property type="nucleotide sequence ID" value="XM_043323371.1"/>
</dbReference>
<dbReference type="AlphaFoldDB" id="A0A8H8SSZ8"/>
<feature type="transmembrane region" description="Helical" evidence="2">
    <location>
        <begin position="69"/>
        <end position="92"/>
    </location>
</feature>
<organism evidence="3 4">
    <name type="scientific">Rhizoctonia solani</name>
    <dbReference type="NCBI Taxonomy" id="456999"/>
    <lineage>
        <taxon>Eukaryota</taxon>
        <taxon>Fungi</taxon>
        <taxon>Dikarya</taxon>
        <taxon>Basidiomycota</taxon>
        <taxon>Agaricomycotina</taxon>
        <taxon>Agaricomycetes</taxon>
        <taxon>Cantharellales</taxon>
        <taxon>Ceratobasidiaceae</taxon>
        <taxon>Rhizoctonia</taxon>
    </lineage>
</organism>